<feature type="compositionally biased region" description="Polar residues" evidence="1">
    <location>
        <begin position="1"/>
        <end position="23"/>
    </location>
</feature>
<protein>
    <submittedName>
        <fullName evidence="2">Uncharacterized protein</fullName>
    </submittedName>
</protein>
<dbReference type="AlphaFoldDB" id="A2Q522"/>
<accession>A2Q522</accession>
<reference evidence="2" key="2">
    <citation type="submission" date="2007-03" db="EMBL/GenBank/DDBJ databases">
        <authorList>
            <consortium name="The International Medicago Genome Annotation Group"/>
        </authorList>
    </citation>
    <scope>NUCLEOTIDE SEQUENCE</scope>
</reference>
<sequence length="76" mass="8759">MWLSSAQSFKENSNWMAPKQSCSGPPLFHRPSKVYTSGTRTRRKVHTNEEGCETRWDLMEKTRVVFAIGVVMDLLL</sequence>
<name>A2Q522_MEDTR</name>
<evidence type="ECO:0000313" key="2">
    <source>
        <dbReference type="EMBL" id="ABN08722.1"/>
    </source>
</evidence>
<dbReference type="EMBL" id="AC158497">
    <property type="protein sequence ID" value="ABN08722.1"/>
    <property type="molecule type" value="Genomic_DNA"/>
</dbReference>
<evidence type="ECO:0000256" key="1">
    <source>
        <dbReference type="SAM" id="MobiDB-lite"/>
    </source>
</evidence>
<reference evidence="2" key="1">
    <citation type="submission" date="2005-04" db="EMBL/GenBank/DDBJ databases">
        <authorList>
            <person name="Town C.D."/>
        </authorList>
    </citation>
    <scope>NUCLEOTIDE SEQUENCE</scope>
</reference>
<organism evidence="2">
    <name type="scientific">Medicago truncatula</name>
    <name type="common">Barrel medic</name>
    <name type="synonym">Medicago tribuloides</name>
    <dbReference type="NCBI Taxonomy" id="3880"/>
    <lineage>
        <taxon>Eukaryota</taxon>
        <taxon>Viridiplantae</taxon>
        <taxon>Streptophyta</taxon>
        <taxon>Embryophyta</taxon>
        <taxon>Tracheophyta</taxon>
        <taxon>Spermatophyta</taxon>
        <taxon>Magnoliopsida</taxon>
        <taxon>eudicotyledons</taxon>
        <taxon>Gunneridae</taxon>
        <taxon>Pentapetalae</taxon>
        <taxon>rosids</taxon>
        <taxon>fabids</taxon>
        <taxon>Fabales</taxon>
        <taxon>Fabaceae</taxon>
        <taxon>Papilionoideae</taxon>
        <taxon>50 kb inversion clade</taxon>
        <taxon>NPAAA clade</taxon>
        <taxon>Hologalegina</taxon>
        <taxon>IRL clade</taxon>
        <taxon>Trifolieae</taxon>
        <taxon>Medicago</taxon>
    </lineage>
</organism>
<proteinExistence type="predicted"/>
<feature type="region of interest" description="Disordered" evidence="1">
    <location>
        <begin position="1"/>
        <end position="46"/>
    </location>
</feature>
<gene>
    <name evidence="2" type="ORF">MtrDRAFT_AC158497g49v2</name>
</gene>